<accession>A0ABW2W6F1</accession>
<gene>
    <name evidence="1" type="ORF">ACFQZ6_10765</name>
</gene>
<sequence length="609" mass="64827">MGANDDVCGTRAELAAELGAAVAARPLVNLTGPLGVGKTWLAHTLDAQRVDLSRPHRPNDLRRAVTGADRRPLVLDGVDGPAAIESAAGALDDAPAGHRPVLVLSRRPLRAARGWAGGDLVTLAVPPLPDDEIAALASRAGLADPGARDVVVRLAGGIPLVALAACRAMHAGATPTAPAAVADAVSVEILQRLERELPGRRRAQALRLLAAVGTADERLLATGPDLFTDLAGLSLVHRTALGLTVAEPYRALLDMTYRWRRPEQHGALLARAARYRGAMLTGSAPPELRAELVEQSMLLTGDPVVREVLFPPGRPPVPIVTAQGTDADDIGRLMHGWASLKGFDQRRTERLVSQWLDDDITGFHLARDPDGQPIGLFSLIGVREQTLAGVEPLLQQHTEHLTAGDRGGLFLGAAFCPEPAVHAQVLRHILRQAVTNGRLLVSTADPGYHQLLDRLAFRRHGEIRDDVYRCGRAPQVYSNDFTGTALPSWLRRLGAAATAPLTADGPTAAHMTEALGNLHTPKGLTGSPLLAAAHTPTAQALRAWLVEAVDALAASPAAADAEAGKILRAYYVDRSGTHWQVANRLHLSRATYFRRLRRGVSALAARHDN</sequence>
<organism evidence="1 2">
    <name type="scientific">Streptomyces flavalbus</name>
    <dbReference type="NCBI Taxonomy" id="2665155"/>
    <lineage>
        <taxon>Bacteria</taxon>
        <taxon>Bacillati</taxon>
        <taxon>Actinomycetota</taxon>
        <taxon>Actinomycetes</taxon>
        <taxon>Kitasatosporales</taxon>
        <taxon>Streptomycetaceae</taxon>
        <taxon>Streptomyces</taxon>
    </lineage>
</organism>
<dbReference type="RefSeq" id="WP_381607052.1">
    <property type="nucleotide sequence ID" value="NZ_JBHTEB010000001.1"/>
</dbReference>
<protein>
    <submittedName>
        <fullName evidence="1">DUF1492 domain-containing protein</fullName>
    </submittedName>
</protein>
<evidence type="ECO:0000313" key="1">
    <source>
        <dbReference type="EMBL" id="MFD0314701.1"/>
    </source>
</evidence>
<dbReference type="InterPro" id="IPR010861">
    <property type="entry name" value="DUF1492"/>
</dbReference>
<keyword evidence="2" id="KW-1185">Reference proteome</keyword>
<proteinExistence type="predicted"/>
<comment type="caution">
    <text evidence="1">The sequence shown here is derived from an EMBL/GenBank/DDBJ whole genome shotgun (WGS) entry which is preliminary data.</text>
</comment>
<dbReference type="Pfam" id="PF07374">
    <property type="entry name" value="DUF1492"/>
    <property type="match status" value="1"/>
</dbReference>
<dbReference type="SUPFAM" id="SSF52540">
    <property type="entry name" value="P-loop containing nucleoside triphosphate hydrolases"/>
    <property type="match status" value="1"/>
</dbReference>
<dbReference type="EMBL" id="JBHTEB010000001">
    <property type="protein sequence ID" value="MFD0314701.1"/>
    <property type="molecule type" value="Genomic_DNA"/>
</dbReference>
<evidence type="ECO:0000313" key="2">
    <source>
        <dbReference type="Proteomes" id="UP001597023"/>
    </source>
</evidence>
<reference evidence="2" key="1">
    <citation type="journal article" date="2019" name="Int. J. Syst. Evol. Microbiol.">
        <title>The Global Catalogue of Microorganisms (GCM) 10K type strain sequencing project: providing services to taxonomists for standard genome sequencing and annotation.</title>
        <authorList>
            <consortium name="The Broad Institute Genomics Platform"/>
            <consortium name="The Broad Institute Genome Sequencing Center for Infectious Disease"/>
            <person name="Wu L."/>
            <person name="Ma J."/>
        </authorList>
    </citation>
    <scope>NUCLEOTIDE SEQUENCE [LARGE SCALE GENOMIC DNA]</scope>
    <source>
        <strain evidence="2">CGMCC 4.7400</strain>
    </source>
</reference>
<name>A0ABW2W6F1_9ACTN</name>
<dbReference type="InterPro" id="IPR027417">
    <property type="entry name" value="P-loop_NTPase"/>
</dbReference>
<dbReference type="Proteomes" id="UP001597023">
    <property type="component" value="Unassembled WGS sequence"/>
</dbReference>